<evidence type="ECO:0000313" key="1">
    <source>
        <dbReference type="EMBL" id="GHI90303.1"/>
    </source>
</evidence>
<dbReference type="InterPro" id="IPR023393">
    <property type="entry name" value="START-like_dom_sf"/>
</dbReference>
<evidence type="ECO:0008006" key="3">
    <source>
        <dbReference type="Google" id="ProtNLM"/>
    </source>
</evidence>
<keyword evidence="2" id="KW-1185">Reference proteome</keyword>
<gene>
    <name evidence="1" type="ORF">Sxan_76670</name>
</gene>
<dbReference type="EMBL" id="BNEE01000008">
    <property type="protein sequence ID" value="GHI90303.1"/>
    <property type="molecule type" value="Genomic_DNA"/>
</dbReference>
<name>A0A919LCZ9_9ACTN</name>
<dbReference type="Pfam" id="PF10604">
    <property type="entry name" value="Polyketide_cyc2"/>
    <property type="match status" value="1"/>
</dbReference>
<proteinExistence type="predicted"/>
<accession>A0A919LCZ9</accession>
<protein>
    <recommendedName>
        <fullName evidence="3">Cyclase</fullName>
    </recommendedName>
</protein>
<reference evidence="1" key="1">
    <citation type="submission" date="2020-09" db="EMBL/GenBank/DDBJ databases">
        <title>Whole genome shotgun sequence of Streptomyces xanthophaeus NBRC 12829.</title>
        <authorList>
            <person name="Komaki H."/>
            <person name="Tamura T."/>
        </authorList>
    </citation>
    <scope>NUCLEOTIDE SEQUENCE</scope>
    <source>
        <strain evidence="1">NBRC 12829</strain>
    </source>
</reference>
<dbReference type="Gene3D" id="3.30.530.20">
    <property type="match status" value="2"/>
</dbReference>
<dbReference type="SUPFAM" id="SSF55961">
    <property type="entry name" value="Bet v1-like"/>
    <property type="match status" value="2"/>
</dbReference>
<dbReference type="CDD" id="cd08861">
    <property type="entry name" value="OtcD1_ARO-CYC_like"/>
    <property type="match status" value="2"/>
</dbReference>
<dbReference type="Proteomes" id="UP000600026">
    <property type="component" value="Unassembled WGS sequence"/>
</dbReference>
<dbReference type="AlphaFoldDB" id="A0A919LCZ9"/>
<comment type="caution">
    <text evidence="1">The sequence shown here is derived from an EMBL/GenBank/DDBJ whole genome shotgun (WGS) entry which is preliminary data.</text>
</comment>
<sequence>MMTEHAHRIPYKVRMAAPAGVVYGLIVDAVKWPLYFSLSVHVERLELDGERERLRIWSLVDGRLESWISWRRLDPVERCVEFRQEVPAAPLDSMGGALTARAQGPHTTELELQYDFRVTGGLPEDVVWADGAAARASLTQLADLKALAERWTRLDELVVSFEDSVRVHGPAELVYDFLYRAGDWPELVPHVTRVDLSEDAPGIQRMTMNTLTEHGSRTTDSVRICFPHAGRIIHKQTAPSPLLEAHTGEWSVIPDETGVTVVAQHSVVLREEDIATVLGEGAGLAEARAYVREAVGRPGLDLLAQAKRHAESAVRML</sequence>
<dbReference type="InterPro" id="IPR019587">
    <property type="entry name" value="Polyketide_cyclase/dehydratase"/>
</dbReference>
<organism evidence="1 2">
    <name type="scientific">Streptomyces xanthophaeus</name>
    <dbReference type="NCBI Taxonomy" id="67385"/>
    <lineage>
        <taxon>Bacteria</taxon>
        <taxon>Bacillati</taxon>
        <taxon>Actinomycetota</taxon>
        <taxon>Actinomycetes</taxon>
        <taxon>Kitasatosporales</taxon>
        <taxon>Streptomycetaceae</taxon>
        <taxon>Streptomyces</taxon>
    </lineage>
</organism>
<evidence type="ECO:0000313" key="2">
    <source>
        <dbReference type="Proteomes" id="UP000600026"/>
    </source>
</evidence>